<evidence type="ECO:0000313" key="14">
    <source>
        <dbReference type="EMBL" id="MCL7039987.1"/>
    </source>
</evidence>
<evidence type="ECO:0000256" key="13">
    <source>
        <dbReference type="ARBA" id="ARBA00024209"/>
    </source>
</evidence>
<dbReference type="GO" id="GO:0008270">
    <property type="term" value="F:zinc ion binding"/>
    <property type="evidence" value="ECO:0007669"/>
    <property type="project" value="UniProtKB-KW"/>
</dbReference>
<evidence type="ECO:0000256" key="12">
    <source>
        <dbReference type="ARBA" id="ARBA00023136"/>
    </source>
</evidence>
<name>A0AA42ARH1_PAPNU</name>
<sequence length="159" mass="17731">MLNCLPKRILKLNLTGTPYQLGELGVSYQTYSLLNCSSSVEGLRKITKELKHIRCLSSSAHTVIATNVPVANIAALNTSCVHIANVLIPNSPSQRDVSVDLNDRFVLSWSWLELPAYLTYQKKSKTSLLIHRTDALTITILSSDKIPSDFCLFLQVKER</sequence>
<evidence type="ECO:0000256" key="2">
    <source>
        <dbReference type="ARBA" id="ARBA00004167"/>
    </source>
</evidence>
<keyword evidence="9" id="KW-0833">Ubl conjugation pathway</keyword>
<evidence type="ECO:0000256" key="4">
    <source>
        <dbReference type="ARBA" id="ARBA00012483"/>
    </source>
</evidence>
<comment type="pathway">
    <text evidence="3">Protein modification; protein ubiquitination.</text>
</comment>
<keyword evidence="7" id="KW-0479">Metal-binding</keyword>
<keyword evidence="11" id="KW-1133">Transmembrane helix</keyword>
<dbReference type="GO" id="GO:0016020">
    <property type="term" value="C:membrane"/>
    <property type="evidence" value="ECO:0007669"/>
    <property type="project" value="UniProtKB-SubCell"/>
</dbReference>
<protein>
    <recommendedName>
        <fullName evidence="4">RING-type E3 ubiquitin transferase</fullName>
        <ecNumber evidence="4">2.3.2.27</ecNumber>
    </recommendedName>
</protein>
<reference evidence="14" key="1">
    <citation type="submission" date="2022-03" db="EMBL/GenBank/DDBJ databases">
        <title>A functionally conserved STORR gene fusion in Papaver species that diverged 16.8 million years ago.</title>
        <authorList>
            <person name="Catania T."/>
        </authorList>
    </citation>
    <scope>NUCLEOTIDE SEQUENCE</scope>
    <source>
        <strain evidence="14">S-191538</strain>
    </source>
</reference>
<dbReference type="InterPro" id="IPR046948">
    <property type="entry name" value="ATL20-22-like"/>
</dbReference>
<dbReference type="Proteomes" id="UP001177140">
    <property type="component" value="Unassembled WGS sequence"/>
</dbReference>
<dbReference type="GO" id="GO:0061630">
    <property type="term" value="F:ubiquitin protein ligase activity"/>
    <property type="evidence" value="ECO:0007669"/>
    <property type="project" value="UniProtKB-EC"/>
</dbReference>
<keyword evidence="5" id="KW-0808">Transferase</keyword>
<comment type="subcellular location">
    <subcellularLocation>
        <location evidence="2">Membrane</location>
        <topology evidence="2">Single-pass membrane protein</topology>
    </subcellularLocation>
</comment>
<dbReference type="AlphaFoldDB" id="A0AA42ARH1"/>
<dbReference type="PANTHER" id="PTHR46279">
    <property type="entry name" value="RING/U-BOX SUPERFAMILY PROTEIN"/>
    <property type="match status" value="1"/>
</dbReference>
<evidence type="ECO:0000256" key="1">
    <source>
        <dbReference type="ARBA" id="ARBA00000900"/>
    </source>
</evidence>
<evidence type="ECO:0000256" key="9">
    <source>
        <dbReference type="ARBA" id="ARBA00022786"/>
    </source>
</evidence>
<keyword evidence="15" id="KW-1185">Reference proteome</keyword>
<accession>A0AA42ARH1</accession>
<comment type="similarity">
    <text evidence="13">Belongs to the RING-type zinc finger family. ATL subfamily.</text>
</comment>
<proteinExistence type="inferred from homology"/>
<evidence type="ECO:0000256" key="11">
    <source>
        <dbReference type="ARBA" id="ARBA00022989"/>
    </source>
</evidence>
<keyword evidence="6" id="KW-0812">Transmembrane</keyword>
<dbReference type="PANTHER" id="PTHR46279:SF10">
    <property type="entry name" value="RING-TYPE E3 UBIQUITIN TRANSFERASE"/>
    <property type="match status" value="1"/>
</dbReference>
<evidence type="ECO:0000256" key="3">
    <source>
        <dbReference type="ARBA" id="ARBA00004906"/>
    </source>
</evidence>
<evidence type="ECO:0000256" key="8">
    <source>
        <dbReference type="ARBA" id="ARBA00022771"/>
    </source>
</evidence>
<keyword evidence="8" id="KW-0863">Zinc-finger</keyword>
<evidence type="ECO:0000256" key="10">
    <source>
        <dbReference type="ARBA" id="ARBA00022833"/>
    </source>
</evidence>
<keyword evidence="12" id="KW-0472">Membrane</keyword>
<comment type="catalytic activity">
    <reaction evidence="1">
        <text>S-ubiquitinyl-[E2 ubiquitin-conjugating enzyme]-L-cysteine + [acceptor protein]-L-lysine = [E2 ubiquitin-conjugating enzyme]-L-cysteine + N(6)-ubiquitinyl-[acceptor protein]-L-lysine.</text>
        <dbReference type="EC" id="2.3.2.27"/>
    </reaction>
</comment>
<gene>
    <name evidence="14" type="ORF">MKW94_019706</name>
</gene>
<evidence type="ECO:0000256" key="7">
    <source>
        <dbReference type="ARBA" id="ARBA00022723"/>
    </source>
</evidence>
<evidence type="ECO:0000256" key="6">
    <source>
        <dbReference type="ARBA" id="ARBA00022692"/>
    </source>
</evidence>
<evidence type="ECO:0000256" key="5">
    <source>
        <dbReference type="ARBA" id="ARBA00022679"/>
    </source>
</evidence>
<dbReference type="EC" id="2.3.2.27" evidence="4"/>
<keyword evidence="10" id="KW-0862">Zinc</keyword>
<dbReference type="EMBL" id="JAJJMA010207170">
    <property type="protein sequence ID" value="MCL7039987.1"/>
    <property type="molecule type" value="Genomic_DNA"/>
</dbReference>
<organism evidence="14 15">
    <name type="scientific">Papaver nudicaule</name>
    <name type="common">Iceland poppy</name>
    <dbReference type="NCBI Taxonomy" id="74823"/>
    <lineage>
        <taxon>Eukaryota</taxon>
        <taxon>Viridiplantae</taxon>
        <taxon>Streptophyta</taxon>
        <taxon>Embryophyta</taxon>
        <taxon>Tracheophyta</taxon>
        <taxon>Spermatophyta</taxon>
        <taxon>Magnoliopsida</taxon>
        <taxon>Ranunculales</taxon>
        <taxon>Papaveraceae</taxon>
        <taxon>Papaveroideae</taxon>
        <taxon>Papaver</taxon>
    </lineage>
</organism>
<comment type="caution">
    <text evidence="14">The sequence shown here is derived from an EMBL/GenBank/DDBJ whole genome shotgun (WGS) entry which is preliminary data.</text>
</comment>
<evidence type="ECO:0000313" key="15">
    <source>
        <dbReference type="Proteomes" id="UP001177140"/>
    </source>
</evidence>